<dbReference type="PANTHER" id="PTHR48081:SF33">
    <property type="entry name" value="KYNURENINE FORMAMIDASE"/>
    <property type="match status" value="1"/>
</dbReference>
<evidence type="ECO:0000313" key="3">
    <source>
        <dbReference type="EMBL" id="GGD26265.1"/>
    </source>
</evidence>
<evidence type="ECO:0000259" key="2">
    <source>
        <dbReference type="Pfam" id="PF20434"/>
    </source>
</evidence>
<evidence type="ECO:0000313" key="4">
    <source>
        <dbReference type="Proteomes" id="UP000630594"/>
    </source>
</evidence>
<dbReference type="InterPro" id="IPR049492">
    <property type="entry name" value="BD-FAE-like_dom"/>
</dbReference>
<dbReference type="Pfam" id="PF20434">
    <property type="entry name" value="BD-FAE"/>
    <property type="match status" value="1"/>
</dbReference>
<name>A0ABQ1QGT7_9ACTN</name>
<dbReference type="PANTHER" id="PTHR48081">
    <property type="entry name" value="AB HYDROLASE SUPERFAMILY PROTEIN C4A8.06C"/>
    <property type="match status" value="1"/>
</dbReference>
<dbReference type="InterPro" id="IPR050300">
    <property type="entry name" value="GDXG_lipolytic_enzyme"/>
</dbReference>
<comment type="caution">
    <text evidence="3">The sequence shown here is derived from an EMBL/GenBank/DDBJ whole genome shotgun (WGS) entry which is preliminary data.</text>
</comment>
<dbReference type="GO" id="GO:0016787">
    <property type="term" value="F:hydrolase activity"/>
    <property type="evidence" value="ECO:0007669"/>
    <property type="project" value="UniProtKB-KW"/>
</dbReference>
<sequence>MASIGAVGYLVRQTLVAALTANALRPSRSFRGGALSFLAGFLTVELAPQILAANSVDTAVHLLRRRRSWPGLALAAFSTAGLAREIALSRSSPQGLNTAVGTLGELEGLEPIAARDAERTLARRVNPLPRRDPRVRVVRDVRYSPAGRRGLLDLYLPTDPPASHAPVLLQVHGGGWTIGAKENQGVPLMQHMASLGWVCVAINYRLAPRAPFPAQIIDVKRAIAWIKEHVAEYGGDPDYVVVTGGSAGGHLASLAALTPNAPEFQPGFEDADTSVQAAAPIYGVYDFAGATGLRSAIAMRDRFLGPRVLLRSYDAEPELFEAGSPILRINDCAPDFFVVHGAADSLVDVGQARLFVEALKRRSRAHVVYAELPGAQHAFDLFNTTRTSHMVRALANYLTWHRRRHVAGPDSVPDEPLGTMAQ</sequence>
<keyword evidence="1 3" id="KW-0378">Hydrolase</keyword>
<accession>A0ABQ1QGT7</accession>
<keyword evidence="4" id="KW-1185">Reference proteome</keyword>
<dbReference type="EMBL" id="BMCK01000004">
    <property type="protein sequence ID" value="GGD26265.1"/>
    <property type="molecule type" value="Genomic_DNA"/>
</dbReference>
<reference evidence="4" key="1">
    <citation type="journal article" date="2019" name="Int. J. Syst. Evol. Microbiol.">
        <title>The Global Catalogue of Microorganisms (GCM) 10K type strain sequencing project: providing services to taxonomists for standard genome sequencing and annotation.</title>
        <authorList>
            <consortium name="The Broad Institute Genomics Platform"/>
            <consortium name="The Broad Institute Genome Sequencing Center for Infectious Disease"/>
            <person name="Wu L."/>
            <person name="Ma J."/>
        </authorList>
    </citation>
    <scope>NUCLEOTIDE SEQUENCE [LARGE SCALE GENOMIC DNA]</scope>
    <source>
        <strain evidence="4">CCM 7403</strain>
    </source>
</reference>
<dbReference type="InterPro" id="IPR029058">
    <property type="entry name" value="AB_hydrolase_fold"/>
</dbReference>
<dbReference type="SUPFAM" id="SSF53474">
    <property type="entry name" value="alpha/beta-Hydrolases"/>
    <property type="match status" value="1"/>
</dbReference>
<dbReference type="Gene3D" id="3.40.50.1820">
    <property type="entry name" value="alpha/beta hydrolase"/>
    <property type="match status" value="1"/>
</dbReference>
<dbReference type="Proteomes" id="UP000630594">
    <property type="component" value="Unassembled WGS sequence"/>
</dbReference>
<proteinExistence type="predicted"/>
<protein>
    <submittedName>
        <fullName evidence="3">Alpha/beta hydrolase</fullName>
    </submittedName>
</protein>
<gene>
    <name evidence="3" type="ORF">GCM10007231_27090</name>
</gene>
<feature type="domain" description="BD-FAE-like" evidence="2">
    <location>
        <begin position="152"/>
        <end position="359"/>
    </location>
</feature>
<organism evidence="3 4">
    <name type="scientific">Nocardioides daphniae</name>
    <dbReference type="NCBI Taxonomy" id="402297"/>
    <lineage>
        <taxon>Bacteria</taxon>
        <taxon>Bacillati</taxon>
        <taxon>Actinomycetota</taxon>
        <taxon>Actinomycetes</taxon>
        <taxon>Propionibacteriales</taxon>
        <taxon>Nocardioidaceae</taxon>
        <taxon>Nocardioides</taxon>
    </lineage>
</organism>
<evidence type="ECO:0000256" key="1">
    <source>
        <dbReference type="ARBA" id="ARBA00022801"/>
    </source>
</evidence>